<dbReference type="Proteomes" id="UP000663070">
    <property type="component" value="Segment"/>
</dbReference>
<evidence type="ECO:0000313" key="2">
    <source>
        <dbReference type="Proteomes" id="UP000663070"/>
    </source>
</evidence>
<accession>A0A873WSW9</accession>
<evidence type="ECO:0000313" key="1">
    <source>
        <dbReference type="EMBL" id="QPB11914.1"/>
    </source>
</evidence>
<protein>
    <submittedName>
        <fullName evidence="1">Tail tubular protein</fullName>
    </submittedName>
</protein>
<organism evidence="1 2">
    <name type="scientific">Providencia phage PSTCR2</name>
    <dbReference type="NCBI Taxonomy" id="2783544"/>
    <lineage>
        <taxon>Viruses</taxon>
        <taxon>Duplodnaviria</taxon>
        <taxon>Heunggongvirae</taxon>
        <taxon>Uroviricota</taxon>
        <taxon>Caudoviricetes</taxon>
        <taxon>Autographivirales</taxon>
        <taxon>Autotranscriptaviridae</taxon>
        <taxon>Studiervirinae</taxon>
        <taxon>Solymavirus</taxon>
        <taxon>Solymavirus PSTCR2</taxon>
    </lineage>
</organism>
<reference evidence="1" key="1">
    <citation type="submission" date="2020-10" db="EMBL/GenBank/DDBJ databases">
        <title>Novel bacteriophages targeting Providencia spp. as potential agents for phage therapy.</title>
        <authorList>
            <person name="Rakov C."/>
            <person name="Alkalay-Oren S."/>
            <person name="Coppenhagen-Glazer S."/>
            <person name="Hazan R."/>
        </authorList>
    </citation>
    <scope>NUCLEOTIDE SEQUENCE</scope>
</reference>
<dbReference type="Pfam" id="PF17212">
    <property type="entry name" value="Tube"/>
    <property type="match status" value="1"/>
</dbReference>
<dbReference type="EMBL" id="MW057854">
    <property type="protein sequence ID" value="QPB11914.1"/>
    <property type="molecule type" value="Genomic_DNA"/>
</dbReference>
<sequence>MSLNNDLIGLYGSIDSSDELTAVNDILEVIGQSPVNSLRNQSDLDVSTARRMLASENKRVQSKGWGFNTEESTELFPDTFSGIIAYSHSYLRMLDPAGLTIYVNRDQRVYDTAARTDRFTGSIIVDLVVARNLSEMPVCFKELIVCTAAARFNSSRFGDQDVARDLSQRIMEARIDIADYEADFGRYNILEDEFLQRMMRR</sequence>
<proteinExistence type="predicted"/>
<dbReference type="InterPro" id="IPR033767">
    <property type="entry name" value="Tail_Gp11"/>
</dbReference>
<keyword evidence="2" id="KW-1185">Reference proteome</keyword>
<name>A0A873WSW9_9CAUD</name>